<dbReference type="AlphaFoldDB" id="A0A0P1AT85"/>
<keyword evidence="2" id="KW-1185">Reference proteome</keyword>
<evidence type="ECO:0000313" key="2">
    <source>
        <dbReference type="Proteomes" id="UP000054928"/>
    </source>
</evidence>
<sequence>MQELRETALRKEQSIETVSLSRSAVLSSEHSGVNDCSLMVLQNDPVAARIETSTRMDDMYAEAKALINP</sequence>
<dbReference type="EMBL" id="CCYD01001538">
    <property type="protein sequence ID" value="CEG45054.1"/>
    <property type="molecule type" value="Genomic_DNA"/>
</dbReference>
<accession>A0A0P1AT85</accession>
<evidence type="ECO:0000313" key="1">
    <source>
        <dbReference type="EMBL" id="CEG45054.1"/>
    </source>
</evidence>
<dbReference type="RefSeq" id="XP_024581423.1">
    <property type="nucleotide sequence ID" value="XM_024715756.1"/>
</dbReference>
<proteinExistence type="predicted"/>
<dbReference type="GeneID" id="36396436"/>
<dbReference type="Proteomes" id="UP000054928">
    <property type="component" value="Unassembled WGS sequence"/>
</dbReference>
<reference evidence="2" key="1">
    <citation type="submission" date="2014-09" db="EMBL/GenBank/DDBJ databases">
        <authorList>
            <person name="Sharma Rahul"/>
            <person name="Thines Marco"/>
        </authorList>
    </citation>
    <scope>NUCLEOTIDE SEQUENCE [LARGE SCALE GENOMIC DNA]</scope>
</reference>
<organism evidence="1 2">
    <name type="scientific">Plasmopara halstedii</name>
    <name type="common">Downy mildew of sunflower</name>
    <dbReference type="NCBI Taxonomy" id="4781"/>
    <lineage>
        <taxon>Eukaryota</taxon>
        <taxon>Sar</taxon>
        <taxon>Stramenopiles</taxon>
        <taxon>Oomycota</taxon>
        <taxon>Peronosporomycetes</taxon>
        <taxon>Peronosporales</taxon>
        <taxon>Peronosporaceae</taxon>
        <taxon>Plasmopara</taxon>
    </lineage>
</organism>
<name>A0A0P1AT85_PLAHL</name>
<protein>
    <submittedName>
        <fullName evidence="1">Uncharacterized protein</fullName>
    </submittedName>
</protein>